<organism evidence="4 5">
    <name type="scientific">Pseudoroseomonas ludipueritiae</name>
    <dbReference type="NCBI Taxonomy" id="198093"/>
    <lineage>
        <taxon>Bacteria</taxon>
        <taxon>Pseudomonadati</taxon>
        <taxon>Pseudomonadota</taxon>
        <taxon>Alphaproteobacteria</taxon>
        <taxon>Acetobacterales</taxon>
        <taxon>Acetobacteraceae</taxon>
        <taxon>Pseudoroseomonas</taxon>
    </lineage>
</organism>
<evidence type="ECO:0000313" key="5">
    <source>
        <dbReference type="Proteomes" id="UP000603940"/>
    </source>
</evidence>
<evidence type="ECO:0000313" key="4">
    <source>
        <dbReference type="EMBL" id="MBC9178034.1"/>
    </source>
</evidence>
<reference evidence="4 5" key="1">
    <citation type="journal article" date="2009" name="Int. J. Syst. Evol. Microbiol.">
        <title>Transfer of Teichococcus ludipueritiae and Muricoccus roseus to the genus Roseomonas, as Roseomonas ludipueritiae comb. nov. and Roseomonas rosea comb. nov., respectively, and emended description of the genus Roseomonas.</title>
        <authorList>
            <person name="Sanchez-Porro C."/>
            <person name="Gallego V."/>
            <person name="Busse H.J."/>
            <person name="Kampfer P."/>
            <person name="Ventosa A."/>
        </authorList>
    </citation>
    <scope>NUCLEOTIDE SEQUENCE [LARGE SCALE GENOMIC DNA]</scope>
    <source>
        <strain evidence="4 5">DSM 14915</strain>
    </source>
</reference>
<proteinExistence type="predicted"/>
<sequence>MIIRLLPPGERAPIGALLDAYAAEMRGVLAGDAALAPGAALALLQADARTEILAAFEGEEALGFALFYDLPEAVFARRCGQLDDLFVRAEARGRGIARGMIGELQALGRQRHWTHLRWFVPPEDHAALALYQRIAEEPGWRSFILRLDSAASL</sequence>
<name>A0ABR7R8K3_9PROT</name>
<dbReference type="PROSITE" id="PS51186">
    <property type="entry name" value="GNAT"/>
    <property type="match status" value="1"/>
</dbReference>
<dbReference type="InterPro" id="IPR000182">
    <property type="entry name" value="GNAT_dom"/>
</dbReference>
<evidence type="ECO:0000256" key="2">
    <source>
        <dbReference type="ARBA" id="ARBA00023315"/>
    </source>
</evidence>
<dbReference type="InterPro" id="IPR050832">
    <property type="entry name" value="Bact_Acetyltransf"/>
</dbReference>
<keyword evidence="5" id="KW-1185">Reference proteome</keyword>
<feature type="domain" description="N-acetyltransferase" evidence="3">
    <location>
        <begin position="1"/>
        <end position="148"/>
    </location>
</feature>
<evidence type="ECO:0000256" key="1">
    <source>
        <dbReference type="ARBA" id="ARBA00022679"/>
    </source>
</evidence>
<protein>
    <submittedName>
        <fullName evidence="4">GNAT family N-acetyltransferase</fullName>
    </submittedName>
</protein>
<keyword evidence="2" id="KW-0012">Acyltransferase</keyword>
<accession>A0ABR7R8K3</accession>
<dbReference type="Proteomes" id="UP000603940">
    <property type="component" value="Unassembled WGS sequence"/>
</dbReference>
<gene>
    <name evidence="4" type="ORF">IBL25_13895</name>
</gene>
<keyword evidence="1" id="KW-0808">Transferase</keyword>
<dbReference type="EMBL" id="JACTUZ010000059">
    <property type="protein sequence ID" value="MBC9178034.1"/>
    <property type="molecule type" value="Genomic_DNA"/>
</dbReference>
<dbReference type="SUPFAM" id="SSF55729">
    <property type="entry name" value="Acyl-CoA N-acyltransferases (Nat)"/>
    <property type="match status" value="1"/>
</dbReference>
<dbReference type="Gene3D" id="3.40.630.30">
    <property type="match status" value="1"/>
</dbReference>
<dbReference type="InterPro" id="IPR016181">
    <property type="entry name" value="Acyl_CoA_acyltransferase"/>
</dbReference>
<comment type="caution">
    <text evidence="4">The sequence shown here is derived from an EMBL/GenBank/DDBJ whole genome shotgun (WGS) entry which is preliminary data.</text>
</comment>
<dbReference type="CDD" id="cd04301">
    <property type="entry name" value="NAT_SF"/>
    <property type="match status" value="1"/>
</dbReference>
<dbReference type="PANTHER" id="PTHR43877">
    <property type="entry name" value="AMINOALKYLPHOSPHONATE N-ACETYLTRANSFERASE-RELATED-RELATED"/>
    <property type="match status" value="1"/>
</dbReference>
<evidence type="ECO:0000259" key="3">
    <source>
        <dbReference type="PROSITE" id="PS51186"/>
    </source>
</evidence>
<dbReference type="RefSeq" id="WP_187779144.1">
    <property type="nucleotide sequence ID" value="NZ_JACTUZ010000059.1"/>
</dbReference>
<dbReference type="Pfam" id="PF00583">
    <property type="entry name" value="Acetyltransf_1"/>
    <property type="match status" value="1"/>
</dbReference>